<gene>
    <name evidence="10" type="ORF">C1SCF055_LOCUS45023</name>
</gene>
<dbReference type="InterPro" id="IPR032675">
    <property type="entry name" value="LRR_dom_sf"/>
</dbReference>
<evidence type="ECO:0000313" key="10">
    <source>
        <dbReference type="EMBL" id="CAI4020620.1"/>
    </source>
</evidence>
<name>A0A9P1M6R4_9DINO</name>
<evidence type="ECO:0000256" key="4">
    <source>
        <dbReference type="ARBA" id="ARBA00022729"/>
    </source>
</evidence>
<keyword evidence="4" id="KW-0732">Signal</keyword>
<dbReference type="Gene3D" id="3.80.10.10">
    <property type="entry name" value="Ribonuclease Inhibitor"/>
    <property type="match status" value="2"/>
</dbReference>
<evidence type="ECO:0000256" key="6">
    <source>
        <dbReference type="ARBA" id="ARBA00023136"/>
    </source>
</evidence>
<dbReference type="OrthoDB" id="8731593at2759"/>
<dbReference type="EMBL" id="CAMXCT010006822">
    <property type="protein sequence ID" value="CAI4020620.1"/>
    <property type="molecule type" value="Genomic_DNA"/>
</dbReference>
<evidence type="ECO:0000313" key="11">
    <source>
        <dbReference type="EMBL" id="CAL1173995.1"/>
    </source>
</evidence>
<sequence length="659" mass="72876">MSEPRHDPAGSLDVEAHAEQSPLLGDLERQASWWSKVVTVAITSLVVASSLLLLEPSAAKPSHNGHVAKLSRVPKKTLAHGKARTMLDGGARTPKDSLGAAKMATSKWKSERDKDQTPHIVFVKKETGHGGTESTELRPLPKKAWNPHLSWRHQRNEAFATIRVLLSHSADLCASIAALAAPGARAAVDLAPCSGFAVGETLLASVPEKPSVKDVLAKLDASYLQLAKKLDLSVDKLKAQMEEDVDPMSKRLEASLAGHIADADEHLNLVAGSYRALLSRTEMKMWLPILGLDELESYCSVNEFGAYLEAVMTNTPKQSLGSNRQLALPSVARFLRANSQVLLLRFANCAAGQSLCSADYIFKYASKMRKKLLDYRSLVEGMCLYDISGKRLSELPKGCFNHPLLHHPDEYDSLTGDLGELPDGVTQLHFATNDKITGDLRALARFPGMTRLDFFANTKISGDIKWLKGMTQLTFLRFHAKRWMTGDINSLQNLTNLTYLDFHSAELITGELWALRNLKQLKFLSFSRNAKIFGDLNWLSGLQKLKFMDFYWNQQITGDLSSLQDLTSLTHLDFESNQKITGDIASLEKMTKLKYLALAASGITGDVRSLKKMKSLNFLDLRGSRITAAREDREALMASTSLQDGYAAWPQPREEVAGW</sequence>
<keyword evidence="6" id="KW-0472">Membrane</keyword>
<dbReference type="AlphaFoldDB" id="A0A9P1M6R4"/>
<proteinExistence type="predicted"/>
<keyword evidence="8" id="KW-0325">Glycoprotein</keyword>
<evidence type="ECO:0000256" key="8">
    <source>
        <dbReference type="ARBA" id="ARBA00023180"/>
    </source>
</evidence>
<evidence type="ECO:0000256" key="5">
    <source>
        <dbReference type="ARBA" id="ARBA00022989"/>
    </source>
</evidence>
<organism evidence="10">
    <name type="scientific">Cladocopium goreaui</name>
    <dbReference type="NCBI Taxonomy" id="2562237"/>
    <lineage>
        <taxon>Eukaryota</taxon>
        <taxon>Sar</taxon>
        <taxon>Alveolata</taxon>
        <taxon>Dinophyceae</taxon>
        <taxon>Suessiales</taxon>
        <taxon>Symbiodiniaceae</taxon>
        <taxon>Cladocopium</taxon>
    </lineage>
</organism>
<evidence type="ECO:0000256" key="9">
    <source>
        <dbReference type="ARBA" id="ARBA00037847"/>
    </source>
</evidence>
<dbReference type="GO" id="GO:0012505">
    <property type="term" value="C:endomembrane system"/>
    <property type="evidence" value="ECO:0007669"/>
    <property type="project" value="UniProtKB-SubCell"/>
</dbReference>
<evidence type="ECO:0000256" key="1">
    <source>
        <dbReference type="ARBA" id="ARBA00004236"/>
    </source>
</evidence>
<keyword evidence="5" id="KW-1133">Transmembrane helix</keyword>
<evidence type="ECO:0000313" key="12">
    <source>
        <dbReference type="EMBL" id="CAL4807932.1"/>
    </source>
</evidence>
<evidence type="ECO:0000256" key="7">
    <source>
        <dbReference type="ARBA" id="ARBA00023170"/>
    </source>
</evidence>
<dbReference type="GO" id="GO:0005886">
    <property type="term" value="C:plasma membrane"/>
    <property type="evidence" value="ECO:0007669"/>
    <property type="project" value="UniProtKB-SubCell"/>
</dbReference>
<keyword evidence="13" id="KW-1185">Reference proteome</keyword>
<reference evidence="10" key="1">
    <citation type="submission" date="2022-10" db="EMBL/GenBank/DDBJ databases">
        <authorList>
            <person name="Chen Y."/>
            <person name="Dougan E. K."/>
            <person name="Chan C."/>
            <person name="Rhodes N."/>
            <person name="Thang M."/>
        </authorList>
    </citation>
    <scope>NUCLEOTIDE SEQUENCE</scope>
</reference>
<evidence type="ECO:0000313" key="13">
    <source>
        <dbReference type="Proteomes" id="UP001152797"/>
    </source>
</evidence>
<keyword evidence="3" id="KW-0812">Transmembrane</keyword>
<comment type="subcellular location">
    <subcellularLocation>
        <location evidence="1">Cell membrane</location>
    </subcellularLocation>
    <subcellularLocation>
        <location evidence="9">Endomembrane system</location>
        <topology evidence="9">Single-pass membrane protein</topology>
    </subcellularLocation>
</comment>
<dbReference type="Proteomes" id="UP001152797">
    <property type="component" value="Unassembled WGS sequence"/>
</dbReference>
<dbReference type="EMBL" id="CAMXCT030006822">
    <property type="protein sequence ID" value="CAL4807932.1"/>
    <property type="molecule type" value="Genomic_DNA"/>
</dbReference>
<protein>
    <submittedName>
        <fullName evidence="12">Internalin I</fullName>
    </submittedName>
</protein>
<accession>A0A9P1M6R4</accession>
<comment type="caution">
    <text evidence="10">The sequence shown here is derived from an EMBL/GenBank/DDBJ whole genome shotgun (WGS) entry which is preliminary data.</text>
</comment>
<dbReference type="SUPFAM" id="SSF52058">
    <property type="entry name" value="L domain-like"/>
    <property type="match status" value="1"/>
</dbReference>
<evidence type="ECO:0000256" key="3">
    <source>
        <dbReference type="ARBA" id="ARBA00022692"/>
    </source>
</evidence>
<keyword evidence="2" id="KW-1003">Cell membrane</keyword>
<reference evidence="11" key="2">
    <citation type="submission" date="2024-04" db="EMBL/GenBank/DDBJ databases">
        <authorList>
            <person name="Chen Y."/>
            <person name="Shah S."/>
            <person name="Dougan E. K."/>
            <person name="Thang M."/>
            <person name="Chan C."/>
        </authorList>
    </citation>
    <scope>NUCLEOTIDE SEQUENCE [LARGE SCALE GENOMIC DNA]</scope>
</reference>
<dbReference type="PANTHER" id="PTHR48052:SF8">
    <property type="entry name" value="LRR RECEPTOR-LIKE SERINE_THREONINE-PROTEIN KINASE FLS2"/>
    <property type="match status" value="1"/>
</dbReference>
<dbReference type="EMBL" id="CAMXCT020006822">
    <property type="protein sequence ID" value="CAL1173995.1"/>
    <property type="molecule type" value="Genomic_DNA"/>
</dbReference>
<evidence type="ECO:0000256" key="2">
    <source>
        <dbReference type="ARBA" id="ARBA00022475"/>
    </source>
</evidence>
<keyword evidence="7" id="KW-0675">Receptor</keyword>
<dbReference type="PANTHER" id="PTHR48052">
    <property type="entry name" value="UNNAMED PRODUCT"/>
    <property type="match status" value="1"/>
</dbReference>